<sequence length="322" mass="36776">YYVGGGSEGGSSGSRWRLMKQIGSGSFGDIYLGVNCVSGEPVAVKLEPVTARHPQLEAEFKLYQLLNKTGTVGSPGVAKVMHFAKELRHNVLVMELLGPSLEELFNFCSRRFSVKTVLMLADQMLSRLEYLHSQGWVHQDVKPDNFTMGQGAAMQTVYLIDFGLCKRYLDFKGRHIPYREDRHLTGTARYASVNAHLGLEQSRRDDLESLGYCLAYFLSSQLPWQGLKANNKRQKYERISECKMQTSVESLCQGFPCSELAMLINYCRSLHFDEAPDYAYLRQLLRIAMRQLGYQFDWAFDWIVLRNQICSQPPQQPVMQQQ</sequence>
<evidence type="ECO:0000256" key="1">
    <source>
        <dbReference type="PROSITE-ProRule" id="PRU10141"/>
    </source>
</evidence>
<dbReference type="GO" id="GO:0005524">
    <property type="term" value="F:ATP binding"/>
    <property type="evidence" value="ECO:0007669"/>
    <property type="project" value="UniProtKB-UniRule"/>
</dbReference>
<dbReference type="FunFam" id="1.10.510.10:FF:000596">
    <property type="entry name" value="CK1 family protein kinase"/>
    <property type="match status" value="1"/>
</dbReference>
<accession>A0A1I8HHG9</accession>
<evidence type="ECO:0000259" key="2">
    <source>
        <dbReference type="PROSITE" id="PS50011"/>
    </source>
</evidence>
<feature type="domain" description="Protein kinase" evidence="2">
    <location>
        <begin position="16"/>
        <end position="322"/>
    </location>
</feature>
<name>A0A1I8HHG9_9PLAT</name>
<dbReference type="SMART" id="SM00220">
    <property type="entry name" value="S_TKc"/>
    <property type="match status" value="1"/>
</dbReference>
<dbReference type="AlphaFoldDB" id="A0A1I8HHG9"/>
<proteinExistence type="predicted"/>
<dbReference type="GO" id="GO:0004672">
    <property type="term" value="F:protein kinase activity"/>
    <property type="evidence" value="ECO:0007669"/>
    <property type="project" value="InterPro"/>
</dbReference>
<evidence type="ECO:0000313" key="4">
    <source>
        <dbReference type="WBParaSite" id="maker-uti_cns_0006263-snap-gene-0.2-mRNA-1"/>
    </source>
</evidence>
<evidence type="ECO:0000313" key="3">
    <source>
        <dbReference type="Proteomes" id="UP000095280"/>
    </source>
</evidence>
<feature type="binding site" evidence="1">
    <location>
        <position position="45"/>
    </location>
    <ligand>
        <name>ATP</name>
        <dbReference type="ChEBI" id="CHEBI:30616"/>
    </ligand>
</feature>
<dbReference type="InterPro" id="IPR011009">
    <property type="entry name" value="Kinase-like_dom_sf"/>
</dbReference>
<keyword evidence="3" id="KW-1185">Reference proteome</keyword>
<dbReference type="PROSITE" id="PS00107">
    <property type="entry name" value="PROTEIN_KINASE_ATP"/>
    <property type="match status" value="1"/>
</dbReference>
<dbReference type="SUPFAM" id="SSF56112">
    <property type="entry name" value="Protein kinase-like (PK-like)"/>
    <property type="match status" value="1"/>
</dbReference>
<dbReference type="PANTHER" id="PTHR11909">
    <property type="entry name" value="CASEIN KINASE-RELATED"/>
    <property type="match status" value="1"/>
</dbReference>
<dbReference type="Proteomes" id="UP000095280">
    <property type="component" value="Unplaced"/>
</dbReference>
<organism evidence="3 4">
    <name type="scientific">Macrostomum lignano</name>
    <dbReference type="NCBI Taxonomy" id="282301"/>
    <lineage>
        <taxon>Eukaryota</taxon>
        <taxon>Metazoa</taxon>
        <taxon>Spiralia</taxon>
        <taxon>Lophotrochozoa</taxon>
        <taxon>Platyhelminthes</taxon>
        <taxon>Rhabditophora</taxon>
        <taxon>Macrostomorpha</taxon>
        <taxon>Macrostomida</taxon>
        <taxon>Macrostomidae</taxon>
        <taxon>Macrostomum</taxon>
    </lineage>
</organism>
<protein>
    <submittedName>
        <fullName evidence="4">Protein kinase domain-containing protein</fullName>
    </submittedName>
</protein>
<dbReference type="InterPro" id="IPR017441">
    <property type="entry name" value="Protein_kinase_ATP_BS"/>
</dbReference>
<dbReference type="PROSITE" id="PS50011">
    <property type="entry name" value="PROTEIN_KINASE_DOM"/>
    <property type="match status" value="1"/>
</dbReference>
<dbReference type="Gene3D" id="1.10.510.10">
    <property type="entry name" value="Transferase(Phosphotransferase) domain 1"/>
    <property type="match status" value="1"/>
</dbReference>
<reference evidence="4" key="1">
    <citation type="submission" date="2016-11" db="UniProtKB">
        <authorList>
            <consortium name="WormBaseParasite"/>
        </authorList>
    </citation>
    <scope>IDENTIFICATION</scope>
</reference>
<dbReference type="Pfam" id="PF00069">
    <property type="entry name" value="Pkinase"/>
    <property type="match status" value="1"/>
</dbReference>
<keyword evidence="1" id="KW-0067">ATP-binding</keyword>
<dbReference type="InterPro" id="IPR050235">
    <property type="entry name" value="CK1_Ser-Thr_kinase"/>
</dbReference>
<dbReference type="InterPro" id="IPR000719">
    <property type="entry name" value="Prot_kinase_dom"/>
</dbReference>
<dbReference type="WBParaSite" id="maker-uti_cns_0006263-snap-gene-0.2-mRNA-1">
    <property type="protein sequence ID" value="maker-uti_cns_0006263-snap-gene-0.2-mRNA-1"/>
    <property type="gene ID" value="maker-uti_cns_0006263-snap-gene-0.2"/>
</dbReference>
<dbReference type="CDD" id="cd14016">
    <property type="entry name" value="STKc_CK1"/>
    <property type="match status" value="1"/>
</dbReference>
<keyword evidence="1" id="KW-0547">Nucleotide-binding</keyword>